<gene>
    <name evidence="2" type="ORF">J4E96_05415</name>
</gene>
<keyword evidence="1" id="KW-0472">Membrane</keyword>
<dbReference type="AlphaFoldDB" id="A0A8A4ZHH4"/>
<dbReference type="RefSeq" id="WP_227424761.1">
    <property type="nucleotide sequence ID" value="NZ_CP071868.1"/>
</dbReference>
<protein>
    <submittedName>
        <fullName evidence="2">Uncharacterized protein</fullName>
    </submittedName>
</protein>
<evidence type="ECO:0000313" key="2">
    <source>
        <dbReference type="EMBL" id="QTE30429.1"/>
    </source>
</evidence>
<sequence length="200" mass="21848">MDTGNWVALVVGLVGVVGGFATALISQRQQASDERKRIEASRRDRESERWLGDRRQAYADYLYGIGALTDPIHTQEFDLHHGLAEPESEPTVDGAAEGPEASEQIDPRHEVLMRALGEIRLIAPSAVSEAASEHVAVLRSLSWTATLCSAYRVPESTEHFERLLQQVDQESEDAHRAGEAVLAVMRADLGDGIGVLPARV</sequence>
<reference evidence="2" key="1">
    <citation type="submission" date="2021-03" db="EMBL/GenBank/DDBJ databases">
        <title>Pengzhenrongella sicca gen. nov., sp. nov., a new member of suborder Micrococcineae isolated from High-Arctic tundra soil.</title>
        <authorList>
            <person name="Peng F."/>
        </authorList>
    </citation>
    <scope>NUCLEOTIDE SEQUENCE</scope>
    <source>
        <strain evidence="2">LRZ-2</strain>
    </source>
</reference>
<dbReference type="KEGG" id="psic:J4E96_05415"/>
<proteinExistence type="predicted"/>
<keyword evidence="3" id="KW-1185">Reference proteome</keyword>
<organism evidence="2 3">
    <name type="scientific">Pengzhenrongella sicca</name>
    <dbReference type="NCBI Taxonomy" id="2819238"/>
    <lineage>
        <taxon>Bacteria</taxon>
        <taxon>Bacillati</taxon>
        <taxon>Actinomycetota</taxon>
        <taxon>Actinomycetes</taxon>
        <taxon>Micrococcales</taxon>
        <taxon>Pengzhenrongella</taxon>
    </lineage>
</organism>
<name>A0A8A4ZHH4_9MICO</name>
<dbReference type="EMBL" id="CP071868">
    <property type="protein sequence ID" value="QTE30429.1"/>
    <property type="molecule type" value="Genomic_DNA"/>
</dbReference>
<accession>A0A8A4ZHH4</accession>
<feature type="transmembrane region" description="Helical" evidence="1">
    <location>
        <begin position="6"/>
        <end position="26"/>
    </location>
</feature>
<evidence type="ECO:0000313" key="3">
    <source>
        <dbReference type="Proteomes" id="UP000663937"/>
    </source>
</evidence>
<evidence type="ECO:0000256" key="1">
    <source>
        <dbReference type="SAM" id="Phobius"/>
    </source>
</evidence>
<keyword evidence="1" id="KW-0812">Transmembrane</keyword>
<dbReference type="Proteomes" id="UP000663937">
    <property type="component" value="Chromosome"/>
</dbReference>
<keyword evidence="1" id="KW-1133">Transmembrane helix</keyword>